<dbReference type="AlphaFoldDB" id="A0A101HRU2"/>
<dbReference type="GO" id="GO:0071555">
    <property type="term" value="P:cell wall organization"/>
    <property type="evidence" value="ECO:0007669"/>
    <property type="project" value="UniProtKB-KW"/>
</dbReference>
<evidence type="ECO:0000256" key="11">
    <source>
        <dbReference type="ARBA" id="ARBA00047527"/>
    </source>
</evidence>
<keyword evidence="12" id="KW-0670">Pyruvate</keyword>
<dbReference type="Pfam" id="PF00275">
    <property type="entry name" value="EPSP_synthase"/>
    <property type="match status" value="1"/>
</dbReference>
<dbReference type="InterPro" id="IPR013792">
    <property type="entry name" value="RNA3'P_cycl/enolpyr_Trfase_a/b"/>
</dbReference>
<keyword evidence="8 12" id="KW-0131">Cell cycle</keyword>
<dbReference type="NCBIfam" id="NF006873">
    <property type="entry name" value="PRK09369.1"/>
    <property type="match status" value="1"/>
</dbReference>
<dbReference type="InterPro" id="IPR050068">
    <property type="entry name" value="MurA_subfamily"/>
</dbReference>
<evidence type="ECO:0000256" key="7">
    <source>
        <dbReference type="ARBA" id="ARBA00022984"/>
    </source>
</evidence>
<comment type="pathway">
    <text evidence="2 12">Cell wall biogenesis; peptidoglycan biosynthesis.</text>
</comment>
<dbReference type="NCBIfam" id="TIGR01072">
    <property type="entry name" value="murA"/>
    <property type="match status" value="1"/>
</dbReference>
<dbReference type="CDD" id="cd01555">
    <property type="entry name" value="UdpNAET"/>
    <property type="match status" value="1"/>
</dbReference>
<dbReference type="Proteomes" id="UP000054092">
    <property type="component" value="Unassembled WGS sequence"/>
</dbReference>
<protein>
    <recommendedName>
        <fullName evidence="12">UDP-N-acetylglucosamine 1-carboxyvinyltransferase</fullName>
        <ecNumber evidence="12">2.5.1.7</ecNumber>
    </recommendedName>
    <alternativeName>
        <fullName evidence="12">Enoylpyruvate transferase</fullName>
    </alternativeName>
    <alternativeName>
        <fullName evidence="12">UDP-N-acetylglucosamine enolpyruvyl transferase</fullName>
        <shortName evidence="12">EPT</shortName>
    </alternativeName>
</protein>
<comment type="catalytic activity">
    <reaction evidence="11 12">
        <text>phosphoenolpyruvate + UDP-N-acetyl-alpha-D-glucosamine = UDP-N-acetyl-3-O-(1-carboxyvinyl)-alpha-D-glucosamine + phosphate</text>
        <dbReference type="Rhea" id="RHEA:18681"/>
        <dbReference type="ChEBI" id="CHEBI:43474"/>
        <dbReference type="ChEBI" id="CHEBI:57705"/>
        <dbReference type="ChEBI" id="CHEBI:58702"/>
        <dbReference type="ChEBI" id="CHEBI:68483"/>
        <dbReference type="EC" id="2.5.1.7"/>
    </reaction>
</comment>
<keyword evidence="9 12" id="KW-0961">Cell wall biogenesis/degradation</keyword>
<proteinExistence type="inferred from homology"/>
<dbReference type="InterPro" id="IPR005750">
    <property type="entry name" value="UDP_GlcNAc_COvinyl_MurA"/>
</dbReference>
<keyword evidence="6 12" id="KW-0133">Cell shape</keyword>
<evidence type="ECO:0000259" key="13">
    <source>
        <dbReference type="Pfam" id="PF00275"/>
    </source>
</evidence>
<evidence type="ECO:0000256" key="5">
    <source>
        <dbReference type="ARBA" id="ARBA00022679"/>
    </source>
</evidence>
<keyword evidence="3 12" id="KW-0963">Cytoplasm</keyword>
<evidence type="ECO:0000256" key="10">
    <source>
        <dbReference type="ARBA" id="ARBA00038367"/>
    </source>
</evidence>
<comment type="subcellular location">
    <subcellularLocation>
        <location evidence="1 12">Cytoplasm</location>
    </subcellularLocation>
</comment>
<evidence type="ECO:0000256" key="8">
    <source>
        <dbReference type="ARBA" id="ARBA00023306"/>
    </source>
</evidence>
<comment type="function">
    <text evidence="12">Cell wall formation. Adds enolpyruvyl to UDP-N-acetylglucosamine.</text>
</comment>
<organism evidence="14 15">
    <name type="scientific">Mesotoga prima</name>
    <dbReference type="NCBI Taxonomy" id="1184387"/>
    <lineage>
        <taxon>Bacteria</taxon>
        <taxon>Thermotogati</taxon>
        <taxon>Thermotogota</taxon>
        <taxon>Thermotogae</taxon>
        <taxon>Kosmotogales</taxon>
        <taxon>Kosmotogaceae</taxon>
        <taxon>Mesotoga</taxon>
    </lineage>
</organism>
<evidence type="ECO:0000256" key="12">
    <source>
        <dbReference type="HAMAP-Rule" id="MF_00111"/>
    </source>
</evidence>
<feature type="binding site" evidence="12">
    <location>
        <position position="329"/>
    </location>
    <ligand>
        <name>UDP-N-acetyl-alpha-D-glucosamine</name>
        <dbReference type="ChEBI" id="CHEBI:57705"/>
    </ligand>
</feature>
<feature type="domain" description="Enolpyruvate transferase" evidence="13">
    <location>
        <begin position="8"/>
        <end position="408"/>
    </location>
</feature>
<dbReference type="InterPro" id="IPR036968">
    <property type="entry name" value="Enolpyruvate_Tfrase_sf"/>
</dbReference>
<evidence type="ECO:0000256" key="4">
    <source>
        <dbReference type="ARBA" id="ARBA00022618"/>
    </source>
</evidence>
<evidence type="ECO:0000256" key="3">
    <source>
        <dbReference type="ARBA" id="ARBA00022490"/>
    </source>
</evidence>
<evidence type="ECO:0000256" key="1">
    <source>
        <dbReference type="ARBA" id="ARBA00004496"/>
    </source>
</evidence>
<evidence type="ECO:0000256" key="6">
    <source>
        <dbReference type="ARBA" id="ARBA00022960"/>
    </source>
</evidence>
<dbReference type="SUPFAM" id="SSF55205">
    <property type="entry name" value="EPT/RTPC-like"/>
    <property type="match status" value="1"/>
</dbReference>
<evidence type="ECO:0000313" key="15">
    <source>
        <dbReference type="Proteomes" id="UP000054092"/>
    </source>
</evidence>
<comment type="caution">
    <text evidence="14">The sequence shown here is derived from an EMBL/GenBank/DDBJ whole genome shotgun (WGS) entry which is preliminary data.</text>
</comment>
<reference evidence="15" key="1">
    <citation type="journal article" date="2015" name="MBio">
        <title>Genome-Resolved Metagenomic Analysis Reveals Roles for Candidate Phyla and Other Microbial Community Members in Biogeochemical Transformations in Oil Reservoirs.</title>
        <authorList>
            <person name="Hu P."/>
            <person name="Tom L."/>
            <person name="Singh A."/>
            <person name="Thomas B.C."/>
            <person name="Baker B.J."/>
            <person name="Piceno Y.M."/>
            <person name="Andersen G.L."/>
            <person name="Banfield J.F."/>
        </authorList>
    </citation>
    <scope>NUCLEOTIDE SEQUENCE [LARGE SCALE GENOMIC DNA]</scope>
</reference>
<dbReference type="PANTHER" id="PTHR43783">
    <property type="entry name" value="UDP-N-ACETYLGLUCOSAMINE 1-CARBOXYVINYLTRANSFERASE"/>
    <property type="match status" value="1"/>
</dbReference>
<feature type="binding site" evidence="12">
    <location>
        <position position="307"/>
    </location>
    <ligand>
        <name>UDP-N-acetyl-alpha-D-glucosamine</name>
        <dbReference type="ChEBI" id="CHEBI:57705"/>
    </ligand>
</feature>
<dbReference type="UniPathway" id="UPA00219"/>
<comment type="similarity">
    <text evidence="10 12">Belongs to the EPSP synthase family. MurA subfamily.</text>
</comment>
<keyword evidence="7 12" id="KW-0573">Peptidoglycan synthesis</keyword>
<dbReference type="GO" id="GO:0008360">
    <property type="term" value="P:regulation of cell shape"/>
    <property type="evidence" value="ECO:0007669"/>
    <property type="project" value="UniProtKB-KW"/>
</dbReference>
<dbReference type="GO" id="GO:0019277">
    <property type="term" value="P:UDP-N-acetylgalactosamine biosynthetic process"/>
    <property type="evidence" value="ECO:0007669"/>
    <property type="project" value="InterPro"/>
</dbReference>
<feature type="modified residue" description="2-(S-cysteinyl)pyruvic acid O-phosphothioketal" evidence="12">
    <location>
        <position position="116"/>
    </location>
</feature>
<keyword evidence="4 12" id="KW-0132">Cell division</keyword>
<dbReference type="HAMAP" id="MF_00111">
    <property type="entry name" value="MurA"/>
    <property type="match status" value="1"/>
</dbReference>
<feature type="binding site" evidence="12">
    <location>
        <begin position="22"/>
        <end position="23"/>
    </location>
    <ligand>
        <name>phosphoenolpyruvate</name>
        <dbReference type="ChEBI" id="CHEBI:58702"/>
    </ligand>
</feature>
<gene>
    <name evidence="12" type="primary">murA</name>
    <name evidence="14" type="ORF">XD94_0426</name>
</gene>
<dbReference type="EC" id="2.5.1.7" evidence="12"/>
<dbReference type="InterPro" id="IPR001986">
    <property type="entry name" value="Enolpyruvate_Tfrase_dom"/>
</dbReference>
<keyword evidence="5 12" id="KW-0808">Transferase</keyword>
<comment type="caution">
    <text evidence="12">Lacks conserved residue(s) required for the propagation of feature annotation.</text>
</comment>
<dbReference type="GO" id="GO:0009252">
    <property type="term" value="P:peptidoglycan biosynthetic process"/>
    <property type="evidence" value="ECO:0007669"/>
    <property type="project" value="UniProtKB-UniRule"/>
</dbReference>
<dbReference type="GO" id="GO:0008760">
    <property type="term" value="F:UDP-N-acetylglucosamine 1-carboxyvinyltransferase activity"/>
    <property type="evidence" value="ECO:0007669"/>
    <property type="project" value="UniProtKB-UniRule"/>
</dbReference>
<evidence type="ECO:0000256" key="9">
    <source>
        <dbReference type="ARBA" id="ARBA00023316"/>
    </source>
</evidence>
<dbReference type="GO" id="GO:0051301">
    <property type="term" value="P:cell division"/>
    <property type="evidence" value="ECO:0007669"/>
    <property type="project" value="UniProtKB-KW"/>
</dbReference>
<dbReference type="PATRIC" id="fig|1184387.3.peg.755"/>
<sequence length="422" mass="45569">MSQLVVMGNTRLKGEIRASGSKNSVLPILAATVMIEEPVVIKNVPELRDVQTMISILQQIGKTVAFENETVTIMPGEILVGNVPYELVRKMRASFNIIGPLAMICGWAKVGKPGGCNIGQRPVDFHLKGLEAFGFKITEEHGDVMAVIPQNFEKEIIYALPFPSVGATEQLMTTAALMEGSVVTIENAAREPEISDLQNFLNKCGAQVSGASTPTIKVTGVGKLTGAEYSVIPDRVEIGTYLLGAIATKGDIKIHGAIADHLIALLRILEEMGAGIEKSHEYLRAFWKGPLNPVRVSSEPYPGFPTDLQPIITAVLATVEGTSVLEENVFENRFGYVDELNRMGAQIKVSSSHANIRGVKKLSGAEVVAPDIRAGAALVMAGLAADGETIINNATHLFRGYERFQEKLRTLGAKITFYPDEE</sequence>
<dbReference type="Gene3D" id="3.65.10.10">
    <property type="entry name" value="Enolpyruvate transferase domain"/>
    <property type="match status" value="2"/>
</dbReference>
<dbReference type="PANTHER" id="PTHR43783:SF1">
    <property type="entry name" value="UDP-N-ACETYLGLUCOSAMINE 1-CARBOXYVINYLTRANSFERASE"/>
    <property type="match status" value="1"/>
</dbReference>
<accession>A0A101HRU2</accession>
<feature type="binding site" evidence="12">
    <location>
        <position position="92"/>
    </location>
    <ligand>
        <name>UDP-N-acetyl-alpha-D-glucosamine</name>
        <dbReference type="ChEBI" id="CHEBI:57705"/>
    </ligand>
</feature>
<evidence type="ECO:0000256" key="2">
    <source>
        <dbReference type="ARBA" id="ARBA00004752"/>
    </source>
</evidence>
<evidence type="ECO:0000313" key="14">
    <source>
        <dbReference type="EMBL" id="KUK81538.1"/>
    </source>
</evidence>
<name>A0A101HRU2_9BACT</name>
<feature type="active site" description="Proton donor" evidence="12">
    <location>
        <position position="116"/>
    </location>
</feature>
<dbReference type="GO" id="GO:0005737">
    <property type="term" value="C:cytoplasm"/>
    <property type="evidence" value="ECO:0007669"/>
    <property type="project" value="UniProtKB-SubCell"/>
</dbReference>
<dbReference type="EMBL" id="LGGP01000050">
    <property type="protein sequence ID" value="KUK81538.1"/>
    <property type="molecule type" value="Genomic_DNA"/>
</dbReference>